<feature type="domain" description="PH" evidence="1">
    <location>
        <begin position="1"/>
        <end position="70"/>
    </location>
</feature>
<evidence type="ECO:0000259" key="1">
    <source>
        <dbReference type="PROSITE" id="PS50003"/>
    </source>
</evidence>
<organism evidence="2 3">
    <name type="scientific">Hevea brasiliensis</name>
    <name type="common">Para rubber tree</name>
    <name type="synonym">Siphonia brasiliensis</name>
    <dbReference type="NCBI Taxonomy" id="3981"/>
    <lineage>
        <taxon>Eukaryota</taxon>
        <taxon>Viridiplantae</taxon>
        <taxon>Streptophyta</taxon>
        <taxon>Embryophyta</taxon>
        <taxon>Tracheophyta</taxon>
        <taxon>Spermatophyta</taxon>
        <taxon>Magnoliopsida</taxon>
        <taxon>eudicotyledons</taxon>
        <taxon>Gunneridae</taxon>
        <taxon>Pentapetalae</taxon>
        <taxon>rosids</taxon>
        <taxon>fabids</taxon>
        <taxon>Malpighiales</taxon>
        <taxon>Euphorbiaceae</taxon>
        <taxon>Crotonoideae</taxon>
        <taxon>Micrandreae</taxon>
        <taxon>Hevea</taxon>
    </lineage>
</organism>
<dbReference type="PROSITE" id="PS50003">
    <property type="entry name" value="PH_DOMAIN"/>
    <property type="match status" value="1"/>
</dbReference>
<gene>
    <name evidence="2" type="ORF">GH714_001706</name>
</gene>
<dbReference type="Proteomes" id="UP000467840">
    <property type="component" value="Chromosome 18"/>
</dbReference>
<reference evidence="2 3" key="1">
    <citation type="journal article" date="2020" name="Mol. Plant">
        <title>The Chromosome-Based Rubber Tree Genome Provides New Insights into Spurge Genome Evolution and Rubber Biosynthesis.</title>
        <authorList>
            <person name="Liu J."/>
            <person name="Shi C."/>
            <person name="Shi C.C."/>
            <person name="Li W."/>
            <person name="Zhang Q.J."/>
            <person name="Zhang Y."/>
            <person name="Li K."/>
            <person name="Lu H.F."/>
            <person name="Shi C."/>
            <person name="Zhu S.T."/>
            <person name="Xiao Z.Y."/>
            <person name="Nan H."/>
            <person name="Yue Y."/>
            <person name="Zhu X.G."/>
            <person name="Wu Y."/>
            <person name="Hong X.N."/>
            <person name="Fan G.Y."/>
            <person name="Tong Y."/>
            <person name="Zhang D."/>
            <person name="Mao C.L."/>
            <person name="Liu Y.L."/>
            <person name="Hao S.J."/>
            <person name="Liu W.Q."/>
            <person name="Lv M.Q."/>
            <person name="Zhang H.B."/>
            <person name="Liu Y."/>
            <person name="Hu-Tang G.R."/>
            <person name="Wang J.P."/>
            <person name="Wang J.H."/>
            <person name="Sun Y.H."/>
            <person name="Ni S.B."/>
            <person name="Chen W.B."/>
            <person name="Zhang X.C."/>
            <person name="Jiao Y.N."/>
            <person name="Eichler E.E."/>
            <person name="Li G.H."/>
            <person name="Liu X."/>
            <person name="Gao L.Z."/>
        </authorList>
    </citation>
    <scope>NUCLEOTIDE SEQUENCE [LARGE SCALE GENOMIC DNA]</scope>
    <source>
        <strain evidence="3">cv. GT1</strain>
        <tissue evidence="2">Leaf</tissue>
    </source>
</reference>
<name>A0A6A6L906_HEVBR</name>
<dbReference type="InterPro" id="IPR011993">
    <property type="entry name" value="PH-like_dom_sf"/>
</dbReference>
<keyword evidence="3" id="KW-1185">Reference proteome</keyword>
<dbReference type="EMBL" id="JAAGAX010000012">
    <property type="protein sequence ID" value="KAF2296758.1"/>
    <property type="molecule type" value="Genomic_DNA"/>
</dbReference>
<dbReference type="SUPFAM" id="SSF50729">
    <property type="entry name" value="PH domain-like"/>
    <property type="match status" value="1"/>
</dbReference>
<dbReference type="InterPro" id="IPR001849">
    <property type="entry name" value="PH_domain"/>
</dbReference>
<proteinExistence type="predicted"/>
<evidence type="ECO:0000313" key="2">
    <source>
        <dbReference type="EMBL" id="KAF2296758.1"/>
    </source>
</evidence>
<protein>
    <recommendedName>
        <fullName evidence="1">PH domain-containing protein</fullName>
    </recommendedName>
</protein>
<sequence length="102" mass="11924">MRRISRPNNGNAQFRRIPVGEIHLKVSSIRESRSDDKRFSIFTGTKRLHLRAETREDRLAWMEALQAVKDMFPRMSNSELMAPIDNVAVSTEKLRQRLQEEA</sequence>
<evidence type="ECO:0000313" key="3">
    <source>
        <dbReference type="Proteomes" id="UP000467840"/>
    </source>
</evidence>
<accession>A0A6A6L906</accession>
<dbReference type="Gene3D" id="2.30.29.30">
    <property type="entry name" value="Pleckstrin-homology domain (PH domain)/Phosphotyrosine-binding domain (PTB)"/>
    <property type="match status" value="1"/>
</dbReference>
<comment type="caution">
    <text evidence="2">The sequence shown here is derived from an EMBL/GenBank/DDBJ whole genome shotgun (WGS) entry which is preliminary data.</text>
</comment>
<dbReference type="AlphaFoldDB" id="A0A6A6L906"/>